<reference evidence="2" key="1">
    <citation type="submission" date="2023-03" db="UniProtKB">
        <authorList>
            <consortium name="EnsemblPlants"/>
        </authorList>
    </citation>
    <scope>IDENTIFICATION</scope>
</reference>
<accession>A0A9I9CBT9</accession>
<dbReference type="Gramene" id="MELO3C000090.2.1">
    <property type="protein sequence ID" value="MELO3C000090.2.1"/>
    <property type="gene ID" value="MELO3C000090.2"/>
</dbReference>
<feature type="region of interest" description="Disordered" evidence="1">
    <location>
        <begin position="30"/>
        <end position="54"/>
    </location>
</feature>
<dbReference type="EnsemblPlants" id="MELO3C000090.2.1">
    <property type="protein sequence ID" value="MELO3C000090.2.1"/>
    <property type="gene ID" value="MELO3C000090.2"/>
</dbReference>
<name>A0A9I9CBT9_CUCME</name>
<dbReference type="AlphaFoldDB" id="A0A9I9CBT9"/>
<evidence type="ECO:0000313" key="2">
    <source>
        <dbReference type="EnsemblPlants" id="MELO3C000090.2.1"/>
    </source>
</evidence>
<protein>
    <submittedName>
        <fullName evidence="2">Uncharacterized protein</fullName>
    </submittedName>
</protein>
<feature type="region of interest" description="Disordered" evidence="1">
    <location>
        <begin position="83"/>
        <end position="151"/>
    </location>
</feature>
<organism evidence="2">
    <name type="scientific">Cucumis melo</name>
    <name type="common">Muskmelon</name>
    <dbReference type="NCBI Taxonomy" id="3656"/>
    <lineage>
        <taxon>Eukaryota</taxon>
        <taxon>Viridiplantae</taxon>
        <taxon>Streptophyta</taxon>
        <taxon>Embryophyta</taxon>
        <taxon>Tracheophyta</taxon>
        <taxon>Spermatophyta</taxon>
        <taxon>Magnoliopsida</taxon>
        <taxon>eudicotyledons</taxon>
        <taxon>Gunneridae</taxon>
        <taxon>Pentapetalae</taxon>
        <taxon>rosids</taxon>
        <taxon>fabids</taxon>
        <taxon>Cucurbitales</taxon>
        <taxon>Cucurbitaceae</taxon>
        <taxon>Benincaseae</taxon>
        <taxon>Cucumis</taxon>
    </lineage>
</organism>
<feature type="compositionally biased region" description="Polar residues" evidence="1">
    <location>
        <begin position="43"/>
        <end position="53"/>
    </location>
</feature>
<evidence type="ECO:0000256" key="1">
    <source>
        <dbReference type="SAM" id="MobiDB-lite"/>
    </source>
</evidence>
<sequence length="151" mass="17329">MENIHYMYDVPIVPAPVQRRRPLVQEPDQLEEVDQHGEEVPPMTQTQTQSEHNYVSPVMMMPTFGTTYYDSGVGQSSDFGRGYYNSEAGSDPSYSYMHGHGRGRGEHNEYLYYEVPAAVPEQSDEQQQQENAAVPEQSDEQQQQENHEEIQ</sequence>
<proteinExistence type="predicted"/>